<feature type="domain" description="BTB" evidence="1">
    <location>
        <begin position="19"/>
        <end position="125"/>
    </location>
</feature>
<dbReference type="Pfam" id="PF00651">
    <property type="entry name" value="BTB"/>
    <property type="match status" value="1"/>
</dbReference>
<proteinExistence type="predicted"/>
<evidence type="ECO:0000313" key="2">
    <source>
        <dbReference type="EMBL" id="KAJ7626118.1"/>
    </source>
</evidence>
<dbReference type="Gene3D" id="3.30.710.10">
    <property type="entry name" value="Potassium Channel Kv1.1, Chain A"/>
    <property type="match status" value="1"/>
</dbReference>
<reference evidence="2" key="1">
    <citation type="submission" date="2023-03" db="EMBL/GenBank/DDBJ databases">
        <title>Massive genome expansion in bonnet fungi (Mycena s.s.) driven by repeated elements and novel gene families across ecological guilds.</title>
        <authorList>
            <consortium name="Lawrence Berkeley National Laboratory"/>
            <person name="Harder C.B."/>
            <person name="Miyauchi S."/>
            <person name="Viragh M."/>
            <person name="Kuo A."/>
            <person name="Thoen E."/>
            <person name="Andreopoulos B."/>
            <person name="Lu D."/>
            <person name="Skrede I."/>
            <person name="Drula E."/>
            <person name="Henrissat B."/>
            <person name="Morin E."/>
            <person name="Kohler A."/>
            <person name="Barry K."/>
            <person name="LaButti K."/>
            <person name="Morin E."/>
            <person name="Salamov A."/>
            <person name="Lipzen A."/>
            <person name="Mereny Z."/>
            <person name="Hegedus B."/>
            <person name="Baldrian P."/>
            <person name="Stursova M."/>
            <person name="Weitz H."/>
            <person name="Taylor A."/>
            <person name="Grigoriev I.V."/>
            <person name="Nagy L.G."/>
            <person name="Martin F."/>
            <person name="Kauserud H."/>
        </authorList>
    </citation>
    <scope>NUCLEOTIDE SEQUENCE</scope>
    <source>
        <strain evidence="2">9284</strain>
    </source>
</reference>
<dbReference type="InterPro" id="IPR000210">
    <property type="entry name" value="BTB/POZ_dom"/>
</dbReference>
<evidence type="ECO:0000313" key="3">
    <source>
        <dbReference type="Proteomes" id="UP001221142"/>
    </source>
</evidence>
<accession>A0AAD7BNI8</accession>
<keyword evidence="3" id="KW-1185">Reference proteome</keyword>
<dbReference type="InterPro" id="IPR011333">
    <property type="entry name" value="SKP1/BTB/POZ_sf"/>
</dbReference>
<protein>
    <recommendedName>
        <fullName evidence="1">BTB domain-containing protein</fullName>
    </recommendedName>
</protein>
<organism evidence="2 3">
    <name type="scientific">Roridomyces roridus</name>
    <dbReference type="NCBI Taxonomy" id="1738132"/>
    <lineage>
        <taxon>Eukaryota</taxon>
        <taxon>Fungi</taxon>
        <taxon>Dikarya</taxon>
        <taxon>Basidiomycota</taxon>
        <taxon>Agaricomycotina</taxon>
        <taxon>Agaricomycetes</taxon>
        <taxon>Agaricomycetidae</taxon>
        <taxon>Agaricales</taxon>
        <taxon>Marasmiineae</taxon>
        <taxon>Mycenaceae</taxon>
        <taxon>Roridomyces</taxon>
    </lineage>
</organism>
<name>A0AAD7BNI8_9AGAR</name>
<evidence type="ECO:0000259" key="1">
    <source>
        <dbReference type="Pfam" id="PF00651"/>
    </source>
</evidence>
<gene>
    <name evidence="2" type="ORF">FB45DRAFT_869220</name>
</gene>
<sequence length="336" mass="36725">MPAAADSTKPFASPYGTGTRADIILVTTDGVQLYVHQQFVSMMSPVLSRTFSGADSLDLPLGDQLPKYTVPTNAATMVGFLRYCYPTGVVPVADDALDDIHSIHALALDLEAYKVIDLIKTLLQERVTRDAYRVFALSCLLLLPDIAKAAARQTLHHLFLYNHRDYASVAEFAVLPASNLIALSAYRAKCVQAITRCLGVHRSAEVGDPGDRERVDGLPWWSDAYGPHSDSCGTRLVSHPDPTAPECYKPTPWFSKLLDHAQASASVTPTTDAVAAALCDYTYIWGDVIQCEVCSKQAGSPLRALADSLCKDVEKQIDMVTREHVFLDYTRSKSTV</sequence>
<dbReference type="AlphaFoldDB" id="A0AAD7BNI8"/>
<dbReference type="EMBL" id="JARKIF010000012">
    <property type="protein sequence ID" value="KAJ7626118.1"/>
    <property type="molecule type" value="Genomic_DNA"/>
</dbReference>
<comment type="caution">
    <text evidence="2">The sequence shown here is derived from an EMBL/GenBank/DDBJ whole genome shotgun (WGS) entry which is preliminary data.</text>
</comment>
<dbReference type="Proteomes" id="UP001221142">
    <property type="component" value="Unassembled WGS sequence"/>
</dbReference>